<dbReference type="CDD" id="cd02616">
    <property type="entry name" value="HAD_PPase"/>
    <property type="match status" value="1"/>
</dbReference>
<protein>
    <recommendedName>
        <fullName evidence="3">Pyrophosphatase PpaX</fullName>
        <ecNumber evidence="3">3.6.1.1</ecNumber>
    </recommendedName>
</protein>
<sequence>MTKITTLLFDLDGTLINTNELIISSFLHTLNHYFPEQFKREDVYAFMGPSLTETFTKLDEERAEEMMNHYRAFNIENHDALVTEFEGVFETIRTLKENGYKMAIVSTKLRDTVIKGLKLTNLYQFFDVIVGLDDVTHPKPDPEPLRKALEALGSKPEEAIMIGDNYHDIEGGQNTGTLTAGVAWSIKGREFLETFHPDYMLETMPDLLDILEIGETRK</sequence>
<dbReference type="GO" id="GO:0000287">
    <property type="term" value="F:magnesium ion binding"/>
    <property type="evidence" value="ECO:0007669"/>
    <property type="project" value="UniProtKB-UniRule"/>
</dbReference>
<dbReference type="GO" id="GO:0004427">
    <property type="term" value="F:inorganic diphosphate phosphatase activity"/>
    <property type="evidence" value="ECO:0007669"/>
    <property type="project" value="UniProtKB-UniRule"/>
</dbReference>
<comment type="function">
    <text evidence="3">Hydrolyzes pyrophosphate formed during P-Ser-HPr dephosphorylation by HPrK/P. Might play a role in controlling the intracellular pyrophosphate pool.</text>
</comment>
<dbReference type="InterPro" id="IPR036412">
    <property type="entry name" value="HAD-like_sf"/>
</dbReference>
<dbReference type="FunFam" id="3.40.50.1000:FF:000022">
    <property type="entry name" value="Phosphoglycolate phosphatase"/>
    <property type="match status" value="1"/>
</dbReference>
<proteinExistence type="inferred from homology"/>
<keyword evidence="5" id="KW-1185">Reference proteome</keyword>
<dbReference type="Proteomes" id="UP000031563">
    <property type="component" value="Unassembled WGS sequence"/>
</dbReference>
<keyword evidence="2 3" id="KW-0460">Magnesium</keyword>
<dbReference type="SFLD" id="SFLDG01129">
    <property type="entry name" value="C1.5:_HAD__Beta-PGM__Phosphata"/>
    <property type="match status" value="1"/>
</dbReference>
<comment type="cofactor">
    <cofactor evidence="3">
        <name>Mg(2+)</name>
        <dbReference type="ChEBI" id="CHEBI:18420"/>
    </cofactor>
</comment>
<evidence type="ECO:0000313" key="5">
    <source>
        <dbReference type="Proteomes" id="UP000031563"/>
    </source>
</evidence>
<dbReference type="InterPro" id="IPR023733">
    <property type="entry name" value="Pyrophosphatase_Ppax"/>
</dbReference>
<dbReference type="STRING" id="1221996.QY95_00734"/>
<organism evidence="4 5">
    <name type="scientific">Bacillus thermotolerans</name>
    <name type="common">Quasibacillus thermotolerans</name>
    <dbReference type="NCBI Taxonomy" id="1221996"/>
    <lineage>
        <taxon>Bacteria</taxon>
        <taxon>Bacillati</taxon>
        <taxon>Bacillota</taxon>
        <taxon>Bacilli</taxon>
        <taxon>Bacillales</taxon>
        <taxon>Bacillaceae</taxon>
        <taxon>Bacillus</taxon>
    </lineage>
</organism>
<dbReference type="PRINTS" id="PR00413">
    <property type="entry name" value="HADHALOGNASE"/>
</dbReference>
<dbReference type="NCBIfam" id="TIGR01549">
    <property type="entry name" value="HAD-SF-IA-v1"/>
    <property type="match status" value="1"/>
</dbReference>
<dbReference type="Gene3D" id="1.10.150.240">
    <property type="entry name" value="Putative phosphatase, domain 2"/>
    <property type="match status" value="1"/>
</dbReference>
<feature type="active site" description="Nucleophile" evidence="3">
    <location>
        <position position="10"/>
    </location>
</feature>
<accession>A0A0F5HZG6</accession>
<dbReference type="SFLD" id="SFLDS00003">
    <property type="entry name" value="Haloacid_Dehalogenase"/>
    <property type="match status" value="1"/>
</dbReference>
<dbReference type="NCBIfam" id="NF009804">
    <property type="entry name" value="PRK13288.1"/>
    <property type="match status" value="1"/>
</dbReference>
<comment type="catalytic activity">
    <reaction evidence="3">
        <text>diphosphate + H2O = 2 phosphate + H(+)</text>
        <dbReference type="Rhea" id="RHEA:24576"/>
        <dbReference type="ChEBI" id="CHEBI:15377"/>
        <dbReference type="ChEBI" id="CHEBI:15378"/>
        <dbReference type="ChEBI" id="CHEBI:33019"/>
        <dbReference type="ChEBI" id="CHEBI:43474"/>
        <dbReference type="EC" id="3.6.1.1"/>
    </reaction>
</comment>
<dbReference type="GO" id="GO:0008967">
    <property type="term" value="F:phosphoglycolate phosphatase activity"/>
    <property type="evidence" value="ECO:0007669"/>
    <property type="project" value="TreeGrafter"/>
</dbReference>
<dbReference type="Gene3D" id="3.40.50.1000">
    <property type="entry name" value="HAD superfamily/HAD-like"/>
    <property type="match status" value="1"/>
</dbReference>
<comment type="similarity">
    <text evidence="3">Belongs to the HAD-like hydrolase superfamily. PpaX family.</text>
</comment>
<keyword evidence="1 3" id="KW-0378">Hydrolase</keyword>
<comment type="caution">
    <text evidence="4">The sequence shown here is derived from an EMBL/GenBank/DDBJ whole genome shotgun (WGS) entry which is preliminary data.</text>
</comment>
<accession>A0A0F5I7Z6</accession>
<reference evidence="4" key="1">
    <citation type="submission" date="2015-02" db="EMBL/GenBank/DDBJ databases">
        <title>Genome Assembly of Bacillaceae bacterium MTCC 8252.</title>
        <authorList>
            <person name="Verma A."/>
            <person name="Khatri I."/>
            <person name="Mual P."/>
            <person name="Subramanian S."/>
            <person name="Krishnamurthi S."/>
        </authorList>
    </citation>
    <scope>NUCLEOTIDE SEQUENCE [LARGE SCALE GENOMIC DNA]</scope>
    <source>
        <strain evidence="4">MTCC 8252</strain>
    </source>
</reference>
<dbReference type="EC" id="3.6.1.1" evidence="3"/>
<dbReference type="InterPro" id="IPR050155">
    <property type="entry name" value="HAD-like_hydrolase_sf"/>
</dbReference>
<dbReference type="AlphaFoldDB" id="A0A0F5HZG6"/>
<dbReference type="GO" id="GO:0005829">
    <property type="term" value="C:cytosol"/>
    <property type="evidence" value="ECO:0007669"/>
    <property type="project" value="TreeGrafter"/>
</dbReference>
<evidence type="ECO:0000256" key="2">
    <source>
        <dbReference type="ARBA" id="ARBA00022842"/>
    </source>
</evidence>
<dbReference type="SUPFAM" id="SSF56784">
    <property type="entry name" value="HAD-like"/>
    <property type="match status" value="1"/>
</dbReference>
<gene>
    <name evidence="3" type="primary">ppaX</name>
    <name evidence="4" type="ORF">QY95_00734</name>
</gene>
<dbReference type="Pfam" id="PF13419">
    <property type="entry name" value="HAD_2"/>
    <property type="match status" value="1"/>
</dbReference>
<dbReference type="SFLD" id="SFLDG01135">
    <property type="entry name" value="C1.5.6:_HAD__Beta-PGM__Phospha"/>
    <property type="match status" value="1"/>
</dbReference>
<dbReference type="NCBIfam" id="TIGR01509">
    <property type="entry name" value="HAD-SF-IA-v3"/>
    <property type="match status" value="1"/>
</dbReference>
<dbReference type="GO" id="GO:0006281">
    <property type="term" value="P:DNA repair"/>
    <property type="evidence" value="ECO:0007669"/>
    <property type="project" value="TreeGrafter"/>
</dbReference>
<dbReference type="HAMAP" id="MF_01250">
    <property type="entry name" value="Pyrophosphat_PpaX"/>
    <property type="match status" value="1"/>
</dbReference>
<evidence type="ECO:0000313" key="4">
    <source>
        <dbReference type="EMBL" id="KKB41415.1"/>
    </source>
</evidence>
<dbReference type="PANTHER" id="PTHR43434">
    <property type="entry name" value="PHOSPHOGLYCOLATE PHOSPHATASE"/>
    <property type="match status" value="1"/>
</dbReference>
<dbReference type="InterPro" id="IPR006439">
    <property type="entry name" value="HAD-SF_hydro_IA"/>
</dbReference>
<dbReference type="EMBL" id="JWIR02000022">
    <property type="protein sequence ID" value="KKB41415.1"/>
    <property type="molecule type" value="Genomic_DNA"/>
</dbReference>
<dbReference type="InterPro" id="IPR023198">
    <property type="entry name" value="PGP-like_dom2"/>
</dbReference>
<evidence type="ECO:0000256" key="3">
    <source>
        <dbReference type="HAMAP-Rule" id="MF_01250"/>
    </source>
</evidence>
<dbReference type="InterPro" id="IPR023214">
    <property type="entry name" value="HAD_sf"/>
</dbReference>
<dbReference type="PANTHER" id="PTHR43434:SF26">
    <property type="entry name" value="PYROPHOSPHATASE PPAX"/>
    <property type="match status" value="1"/>
</dbReference>
<evidence type="ECO:0000256" key="1">
    <source>
        <dbReference type="ARBA" id="ARBA00022801"/>
    </source>
</evidence>
<name>A0A0F5HZG6_BACTR</name>
<dbReference type="InterPro" id="IPR041492">
    <property type="entry name" value="HAD_2"/>
</dbReference>